<reference evidence="3 4" key="1">
    <citation type="submission" date="2018-12" db="EMBL/GenBank/DDBJ databases">
        <title>Marinifilum JC070 sp. nov., a marine bacterium isolated from Yongle Blue Hole in the South China Sea.</title>
        <authorList>
            <person name="Fu T."/>
        </authorList>
    </citation>
    <scope>NUCLEOTIDE SEQUENCE [LARGE SCALE GENOMIC DNA]</scope>
    <source>
        <strain evidence="3 4">JC070</strain>
    </source>
</reference>
<sequence length="532" mass="60897">MKIIKKKVILLFRLALGFAIFLNLASCTKAKQEYKRPNILVAIMDDASMEHIGAYGCQWVNTPSMDRLATNGILFSNAYTPNAKCAPSRASILTGRNSWQLESAANHYCYFPNKFKTYSEALAEKGYHVGYTGKGWAPGVVGKVNGKKRKLTGKSYNKIKKSPPTTSINKTDYVANFIEFLDSRKEGSPFLFWFGSKEPHRSYEYGSGISKGGKKKSDIDSVYSFWPDCDTVRTDLLDYAFEIEYFDTCLNKIIDELEKRNELENTLIVVTSDNGMPFPRIKGQEYEFSNHMPLIVMWPKGIKRPGRRIDDFISFIDLAPTFLELAEIPESESGMQAITGKSLTSIFYSRKEGVIDTQRNHVLIGKERHDVGRPHDWGYPIRGIRKGDYLYIHNFEPSRWPAGNPETGYLNCDGSPTKTICIDTKDRDSTQQYWQWSFGKRAEYELYDVKNDPECMTNLYKDSAYRSIANLLQSQLIKELTEQQGPRILGHGEVFDTIKYAKPSNRNFYERYQNKEAMEAGWVNSSDFQKMP</sequence>
<evidence type="ECO:0000256" key="1">
    <source>
        <dbReference type="SAM" id="SignalP"/>
    </source>
</evidence>
<evidence type="ECO:0000313" key="3">
    <source>
        <dbReference type="EMBL" id="NOU58722.1"/>
    </source>
</evidence>
<feature type="signal peptide" evidence="1">
    <location>
        <begin position="1"/>
        <end position="25"/>
    </location>
</feature>
<evidence type="ECO:0000259" key="2">
    <source>
        <dbReference type="Pfam" id="PF00884"/>
    </source>
</evidence>
<name>A0ABX1WRK8_9BACT</name>
<dbReference type="SUPFAM" id="SSF53649">
    <property type="entry name" value="Alkaline phosphatase-like"/>
    <property type="match status" value="1"/>
</dbReference>
<dbReference type="InterPro" id="IPR052701">
    <property type="entry name" value="GAG_Ulvan_Degrading_Sulfatases"/>
</dbReference>
<feature type="domain" description="Sulfatase N-terminal" evidence="2">
    <location>
        <begin position="37"/>
        <end position="327"/>
    </location>
</feature>
<protein>
    <submittedName>
        <fullName evidence="3">Heparan N-sulfatase</fullName>
    </submittedName>
</protein>
<feature type="chain" id="PRO_5045971799" evidence="1">
    <location>
        <begin position="26"/>
        <end position="532"/>
    </location>
</feature>
<dbReference type="Gene3D" id="3.40.720.10">
    <property type="entry name" value="Alkaline Phosphatase, subunit A"/>
    <property type="match status" value="1"/>
</dbReference>
<dbReference type="InterPro" id="IPR017850">
    <property type="entry name" value="Alkaline_phosphatase_core_sf"/>
</dbReference>
<dbReference type="EMBL" id="RZNH01000003">
    <property type="protein sequence ID" value="NOU58722.1"/>
    <property type="molecule type" value="Genomic_DNA"/>
</dbReference>
<dbReference type="PANTHER" id="PTHR43751:SF1">
    <property type="entry name" value="SULFATASE ATSG-RELATED"/>
    <property type="match status" value="1"/>
</dbReference>
<dbReference type="Proteomes" id="UP000732105">
    <property type="component" value="Unassembled WGS sequence"/>
</dbReference>
<keyword evidence="4" id="KW-1185">Reference proteome</keyword>
<keyword evidence="1" id="KW-0732">Signal</keyword>
<accession>A0ABX1WRK8</accession>
<proteinExistence type="predicted"/>
<dbReference type="PANTHER" id="PTHR43751">
    <property type="entry name" value="SULFATASE"/>
    <property type="match status" value="1"/>
</dbReference>
<dbReference type="CDD" id="cd16027">
    <property type="entry name" value="SGSH"/>
    <property type="match status" value="1"/>
</dbReference>
<gene>
    <name evidence="3" type="ORF">ELS83_02745</name>
</gene>
<dbReference type="Pfam" id="PF00884">
    <property type="entry name" value="Sulfatase"/>
    <property type="match status" value="1"/>
</dbReference>
<evidence type="ECO:0000313" key="4">
    <source>
        <dbReference type="Proteomes" id="UP000732105"/>
    </source>
</evidence>
<dbReference type="InterPro" id="IPR000917">
    <property type="entry name" value="Sulfatase_N"/>
</dbReference>
<organism evidence="3 4">
    <name type="scientific">Marinifilum caeruleilacunae</name>
    <dbReference type="NCBI Taxonomy" id="2499076"/>
    <lineage>
        <taxon>Bacteria</taxon>
        <taxon>Pseudomonadati</taxon>
        <taxon>Bacteroidota</taxon>
        <taxon>Bacteroidia</taxon>
        <taxon>Marinilabiliales</taxon>
        <taxon>Marinifilaceae</taxon>
    </lineage>
</organism>
<comment type="caution">
    <text evidence="3">The sequence shown here is derived from an EMBL/GenBank/DDBJ whole genome shotgun (WGS) entry which is preliminary data.</text>
</comment>
<dbReference type="RefSeq" id="WP_171594001.1">
    <property type="nucleotide sequence ID" value="NZ_RZNH01000003.1"/>
</dbReference>